<dbReference type="Gene3D" id="1.10.238.10">
    <property type="entry name" value="EF-hand"/>
    <property type="match status" value="1"/>
</dbReference>
<dbReference type="GO" id="GO:0005509">
    <property type="term" value="F:calcium ion binding"/>
    <property type="evidence" value="ECO:0007669"/>
    <property type="project" value="InterPro"/>
</dbReference>
<reference evidence="5 6" key="1">
    <citation type="journal article" date="2018" name="MBio">
        <title>Comparative Genomics Reveals the Core Gene Toolbox for the Fungus-Insect Symbiosis.</title>
        <authorList>
            <person name="Wang Y."/>
            <person name="Stata M."/>
            <person name="Wang W."/>
            <person name="Stajich J.E."/>
            <person name="White M.M."/>
            <person name="Moncalvo J.M."/>
        </authorList>
    </citation>
    <scope>NUCLEOTIDE SEQUENCE [LARGE SCALE GENOMIC DNA]</scope>
    <source>
        <strain evidence="5 6">SC-DP-2</strain>
    </source>
</reference>
<dbReference type="EMBL" id="MBFS01000248">
    <property type="protein sequence ID" value="PVV03325.1"/>
    <property type="molecule type" value="Genomic_DNA"/>
</dbReference>
<feature type="region of interest" description="Disordered" evidence="3">
    <location>
        <begin position="1"/>
        <end position="60"/>
    </location>
</feature>
<keyword evidence="6" id="KW-1185">Reference proteome</keyword>
<evidence type="ECO:0000256" key="2">
    <source>
        <dbReference type="ARBA" id="ARBA00022837"/>
    </source>
</evidence>
<proteinExistence type="predicted"/>
<organism evidence="5 6">
    <name type="scientific">Smittium megazygosporum</name>
    <dbReference type="NCBI Taxonomy" id="133381"/>
    <lineage>
        <taxon>Eukaryota</taxon>
        <taxon>Fungi</taxon>
        <taxon>Fungi incertae sedis</taxon>
        <taxon>Zoopagomycota</taxon>
        <taxon>Kickxellomycotina</taxon>
        <taxon>Harpellomycetes</taxon>
        <taxon>Harpellales</taxon>
        <taxon>Legeriomycetaceae</taxon>
        <taxon>Smittium</taxon>
    </lineage>
</organism>
<evidence type="ECO:0000259" key="4">
    <source>
        <dbReference type="PROSITE" id="PS50222"/>
    </source>
</evidence>
<feature type="compositionally biased region" description="Low complexity" evidence="3">
    <location>
        <begin position="99"/>
        <end position="114"/>
    </location>
</feature>
<keyword evidence="1" id="KW-0479">Metal-binding</keyword>
<dbReference type="Proteomes" id="UP000245609">
    <property type="component" value="Unassembled WGS sequence"/>
</dbReference>
<dbReference type="OrthoDB" id="5586at2759"/>
<dbReference type="PROSITE" id="PS00018">
    <property type="entry name" value="EF_HAND_1"/>
    <property type="match status" value="1"/>
</dbReference>
<evidence type="ECO:0000313" key="5">
    <source>
        <dbReference type="EMBL" id="PVV03325.1"/>
    </source>
</evidence>
<gene>
    <name evidence="5" type="ORF">BB560_002212</name>
</gene>
<name>A0A2T9ZFI0_9FUNG</name>
<feature type="domain" description="EF-hand" evidence="4">
    <location>
        <begin position="417"/>
        <end position="452"/>
    </location>
</feature>
<keyword evidence="2" id="KW-0106">Calcium</keyword>
<dbReference type="InterPro" id="IPR002048">
    <property type="entry name" value="EF_hand_dom"/>
</dbReference>
<dbReference type="Gene3D" id="1.10.238.230">
    <property type="match status" value="1"/>
</dbReference>
<dbReference type="AlphaFoldDB" id="A0A2T9ZFI0"/>
<sequence>MGTDTTEIDQKLLSTPKPASRSLKNKPLENLSPFQLVNSPPNGPSSLNIYSPSSEGDAEMEIKADEISMSTKWSPHVKSAEKKTIAQRLREHLTPSKHSPTSDPFSNSPSSISPASKLLESPDILPPVSPLVNSIKKKKSRDLLSGMLFKLFLSLLLFFSPKCLLLNISNFFEYRYSVFFSNKKCRLPLCFSLEHAEDIINIFQQINSDSFLLSELEKIKKIFDKNFGWNESDFIEVTVACGLPKFLNRAFLLKIRNSQSTANKRKLAQSWPEFSSFSQLWTKLRKKCTDKTHLIYEILLPENSSTLKRDDFFPVDEPSIFSYKHFYVIFCSFYELDDDHDGLIQPKNLLRYFDGSLSMRIINRVMENIRKSSIPIDPVLLSRIKEDESNSNKKIKKPQYMTYRDFIWFLIAEIDKTSITSADYWFRCLDLDNDGILTIFELEYFYDEQIRRMSQDSNGDIITLDDMACQILDLVKPAKNGLITKKDIYNMPCLSRPVLFDAFINLRKFCEHDSRSSALQKQLSRFTNGLEPGLTHKEIIERRVEFLNNAPLPWLEFADYEYDALIYDQQLENPT</sequence>
<dbReference type="InterPro" id="IPR018247">
    <property type="entry name" value="EF_Hand_1_Ca_BS"/>
</dbReference>
<feature type="region of interest" description="Disordered" evidence="3">
    <location>
        <begin position="93"/>
        <end position="114"/>
    </location>
</feature>
<feature type="compositionally biased region" description="Polar residues" evidence="3">
    <location>
        <begin position="32"/>
        <end position="54"/>
    </location>
</feature>
<comment type="caution">
    <text evidence="5">The sequence shown here is derived from an EMBL/GenBank/DDBJ whole genome shotgun (WGS) entry which is preliminary data.</text>
</comment>
<evidence type="ECO:0000313" key="6">
    <source>
        <dbReference type="Proteomes" id="UP000245609"/>
    </source>
</evidence>
<dbReference type="FunFam" id="1.10.238.10:FF:000025">
    <property type="entry name" value="serine/threonine-protein phosphatase 2A regulatory subunit B'' subunit alpha"/>
    <property type="match status" value="1"/>
</dbReference>
<dbReference type="PANTHER" id="PTHR14095">
    <property type="entry name" value="PHOSPHATASE 2A REGULATORY SUBUNIT-RELATED"/>
    <property type="match status" value="1"/>
</dbReference>
<dbReference type="PROSITE" id="PS50222">
    <property type="entry name" value="EF_HAND_2"/>
    <property type="match status" value="1"/>
</dbReference>
<dbReference type="GO" id="GO:0000159">
    <property type="term" value="C:protein phosphatase type 2A complex"/>
    <property type="evidence" value="ECO:0007669"/>
    <property type="project" value="TreeGrafter"/>
</dbReference>
<evidence type="ECO:0000256" key="1">
    <source>
        <dbReference type="ARBA" id="ARBA00022723"/>
    </source>
</evidence>
<evidence type="ECO:0000256" key="3">
    <source>
        <dbReference type="SAM" id="MobiDB-lite"/>
    </source>
</evidence>
<protein>
    <recommendedName>
        <fullName evidence="4">EF-hand domain-containing protein</fullName>
    </recommendedName>
</protein>
<dbReference type="GO" id="GO:0019888">
    <property type="term" value="F:protein phosphatase regulator activity"/>
    <property type="evidence" value="ECO:0007669"/>
    <property type="project" value="TreeGrafter"/>
</dbReference>
<dbReference type="InterPro" id="IPR011992">
    <property type="entry name" value="EF-hand-dom_pair"/>
</dbReference>
<dbReference type="PANTHER" id="PTHR14095:SF0">
    <property type="entry name" value="MIP22305P"/>
    <property type="match status" value="1"/>
</dbReference>
<dbReference type="SUPFAM" id="SSF47473">
    <property type="entry name" value="EF-hand"/>
    <property type="match status" value="1"/>
</dbReference>
<accession>A0A2T9ZFI0</accession>
<dbReference type="STRING" id="133381.A0A2T9ZFI0"/>